<protein>
    <submittedName>
        <fullName evidence="1">Glutathione hydrolase 2</fullName>
    </submittedName>
</protein>
<evidence type="ECO:0000313" key="2">
    <source>
        <dbReference type="Proteomes" id="UP001060215"/>
    </source>
</evidence>
<comment type="caution">
    <text evidence="1">The sequence shown here is derived from an EMBL/GenBank/DDBJ whole genome shotgun (WGS) entry which is preliminary data.</text>
</comment>
<keyword evidence="1" id="KW-0378">Hydrolase</keyword>
<dbReference type="EMBL" id="CM045762">
    <property type="protein sequence ID" value="KAI8011727.1"/>
    <property type="molecule type" value="Genomic_DNA"/>
</dbReference>
<dbReference type="Proteomes" id="UP001060215">
    <property type="component" value="Chromosome 5"/>
</dbReference>
<sequence length="88" mass="9215">MGTLCEGKRKKRKNDLTLRIGRDVLREGGHAVDASVAVALCLGVVSPASSGIGGGAFMLLRLANGTTEAFDMRETAPMKASKDLVLVN</sequence>
<keyword evidence="2" id="KW-1185">Reference proteome</keyword>
<evidence type="ECO:0000313" key="1">
    <source>
        <dbReference type="EMBL" id="KAI8011727.1"/>
    </source>
</evidence>
<reference evidence="1 2" key="1">
    <citation type="journal article" date="2022" name="Plant J.">
        <title>Chromosome-level genome of Camellia lanceoleosa provides a valuable resource for understanding genome evolution and self-incompatibility.</title>
        <authorList>
            <person name="Gong W."/>
            <person name="Xiao S."/>
            <person name="Wang L."/>
            <person name="Liao Z."/>
            <person name="Chang Y."/>
            <person name="Mo W."/>
            <person name="Hu G."/>
            <person name="Li W."/>
            <person name="Zhao G."/>
            <person name="Zhu H."/>
            <person name="Hu X."/>
            <person name="Ji K."/>
            <person name="Xiang X."/>
            <person name="Song Q."/>
            <person name="Yuan D."/>
            <person name="Jin S."/>
            <person name="Zhang L."/>
        </authorList>
    </citation>
    <scope>NUCLEOTIDE SEQUENCE [LARGE SCALE GENOMIC DNA]</scope>
    <source>
        <strain evidence="1">SQ_2022a</strain>
    </source>
</reference>
<gene>
    <name evidence="1" type="ORF">LOK49_LG06G02701</name>
</gene>
<organism evidence="1 2">
    <name type="scientific">Camellia lanceoleosa</name>
    <dbReference type="NCBI Taxonomy" id="1840588"/>
    <lineage>
        <taxon>Eukaryota</taxon>
        <taxon>Viridiplantae</taxon>
        <taxon>Streptophyta</taxon>
        <taxon>Embryophyta</taxon>
        <taxon>Tracheophyta</taxon>
        <taxon>Spermatophyta</taxon>
        <taxon>Magnoliopsida</taxon>
        <taxon>eudicotyledons</taxon>
        <taxon>Gunneridae</taxon>
        <taxon>Pentapetalae</taxon>
        <taxon>asterids</taxon>
        <taxon>Ericales</taxon>
        <taxon>Theaceae</taxon>
        <taxon>Camellia</taxon>
    </lineage>
</organism>
<accession>A0ACC0HGS2</accession>
<name>A0ACC0HGS2_9ERIC</name>
<proteinExistence type="predicted"/>